<accession>A0ABV7AVK4</accession>
<dbReference type="SUPFAM" id="SSF160719">
    <property type="entry name" value="gpW/gp25-like"/>
    <property type="match status" value="1"/>
</dbReference>
<dbReference type="InterPro" id="IPR017737">
    <property type="entry name" value="TssE1-like"/>
</dbReference>
<keyword evidence="3" id="KW-1185">Reference proteome</keyword>
<proteinExistence type="predicted"/>
<dbReference type="Pfam" id="PF04965">
    <property type="entry name" value="GPW_gp25"/>
    <property type="match status" value="1"/>
</dbReference>
<dbReference type="InterPro" id="IPR007048">
    <property type="entry name" value="IraD/Gp25-like"/>
</dbReference>
<dbReference type="RefSeq" id="WP_377815179.1">
    <property type="nucleotide sequence ID" value="NZ_JBHRSJ010000030.1"/>
</dbReference>
<evidence type="ECO:0000313" key="3">
    <source>
        <dbReference type="Proteomes" id="UP001595457"/>
    </source>
</evidence>
<protein>
    <submittedName>
        <fullName evidence="2">Type VI secretion system baseplate subunit TssE</fullName>
    </submittedName>
</protein>
<dbReference type="EMBL" id="JBHRSJ010000030">
    <property type="protein sequence ID" value="MFC2973442.1"/>
    <property type="molecule type" value="Genomic_DNA"/>
</dbReference>
<dbReference type="NCBIfam" id="TIGR03357">
    <property type="entry name" value="VI_zyme"/>
    <property type="match status" value="1"/>
</dbReference>
<organism evidence="2 3">
    <name type="scientific">Azotobacter bryophylli</name>
    <dbReference type="NCBI Taxonomy" id="1986537"/>
    <lineage>
        <taxon>Bacteria</taxon>
        <taxon>Pseudomonadati</taxon>
        <taxon>Pseudomonadota</taxon>
        <taxon>Gammaproteobacteria</taxon>
        <taxon>Pseudomonadales</taxon>
        <taxon>Pseudomonadaceae</taxon>
        <taxon>Azotobacter</taxon>
    </lineage>
</organism>
<gene>
    <name evidence="2" type="primary">tssE</name>
    <name evidence="2" type="ORF">ACFOJE_14650</name>
</gene>
<sequence length="148" mass="16761">MLESKLRPPLFERLAATAADDAAAEFDRDALADSVRRELLRLLNTRRGSRPLTTPSSVLDYGIADWSALYADHSADRRLLSREIRAAIGQFEPRLQLAEVELLPIEGQRQRLRVRLSGALRDGQRRWPAAFLIEEGDGGFEVRHEQLD</sequence>
<name>A0ABV7AVK4_9GAMM</name>
<evidence type="ECO:0000313" key="2">
    <source>
        <dbReference type="EMBL" id="MFC2973442.1"/>
    </source>
</evidence>
<dbReference type="PANTHER" id="PTHR38595">
    <property type="entry name" value="CYTOPLASMIC PROTEIN-RELATED"/>
    <property type="match status" value="1"/>
</dbReference>
<evidence type="ECO:0000259" key="1">
    <source>
        <dbReference type="Pfam" id="PF04965"/>
    </source>
</evidence>
<feature type="domain" description="IraD/Gp25-like" evidence="1">
    <location>
        <begin position="31"/>
        <end position="122"/>
    </location>
</feature>
<dbReference type="Gene3D" id="3.10.450.40">
    <property type="match status" value="1"/>
</dbReference>
<dbReference type="PANTHER" id="PTHR38595:SF1">
    <property type="entry name" value="TYPE VI SECRETION SYSTEM COMPONENT TSSE1"/>
    <property type="match status" value="1"/>
</dbReference>
<dbReference type="InterPro" id="IPR053176">
    <property type="entry name" value="T6SS_TssE1-like"/>
</dbReference>
<dbReference type="Proteomes" id="UP001595457">
    <property type="component" value="Unassembled WGS sequence"/>
</dbReference>
<comment type="caution">
    <text evidence="2">The sequence shown here is derived from an EMBL/GenBank/DDBJ whole genome shotgun (WGS) entry which is preliminary data.</text>
</comment>
<reference evidence="3" key="1">
    <citation type="journal article" date="2019" name="Int. J. Syst. Evol. Microbiol.">
        <title>The Global Catalogue of Microorganisms (GCM) 10K type strain sequencing project: providing services to taxonomists for standard genome sequencing and annotation.</title>
        <authorList>
            <consortium name="The Broad Institute Genomics Platform"/>
            <consortium name="The Broad Institute Genome Sequencing Center for Infectious Disease"/>
            <person name="Wu L."/>
            <person name="Ma J."/>
        </authorList>
    </citation>
    <scope>NUCLEOTIDE SEQUENCE [LARGE SCALE GENOMIC DNA]</scope>
    <source>
        <strain evidence="3">KCTC 62195</strain>
    </source>
</reference>